<reference evidence="1 2" key="1">
    <citation type="journal article" date="2016" name="Nat. Commun.">
        <title>Thousands of microbial genomes shed light on interconnected biogeochemical processes in an aquifer system.</title>
        <authorList>
            <person name="Anantharaman K."/>
            <person name="Brown C.T."/>
            <person name="Hug L.A."/>
            <person name="Sharon I."/>
            <person name="Castelle C.J."/>
            <person name="Probst A.J."/>
            <person name="Thomas B.C."/>
            <person name="Singh A."/>
            <person name="Wilkins M.J."/>
            <person name="Karaoz U."/>
            <person name="Brodie E.L."/>
            <person name="Williams K.H."/>
            <person name="Hubbard S.S."/>
            <person name="Banfield J.F."/>
        </authorList>
    </citation>
    <scope>NUCLEOTIDE SEQUENCE [LARGE SCALE GENOMIC DNA]</scope>
</reference>
<sequence>MPLKNIAVAIKKSLDEKQMVMYFKYSPLQQEIEQLGISGKVAALDCSKTTLTNGICIADEIMPIDANLGVNKANFFVKRLMTMKLNIKAQGLINHVFSTTFINNSSSNIYPGGPYKNYHQIYLPRKAIIKTVFLDSDQINDYEVNNINQFKIVSLLAEIPPQKTRTVRIEYDLKLPDYDGKILHQLVVQKQIGALNNDFVLEYNFDEGIQLVRRNFTALAKGNSLIYNTTLSNDRIFLVEFTIKH</sequence>
<organism evidence="1 2">
    <name type="scientific">Candidatus Roizmanbacteria bacterium RIFCSPLOWO2_02_FULL_38_10</name>
    <dbReference type="NCBI Taxonomy" id="1802074"/>
    <lineage>
        <taxon>Bacteria</taxon>
        <taxon>Candidatus Roizmaniibacteriota</taxon>
    </lineage>
</organism>
<comment type="caution">
    <text evidence="1">The sequence shown here is derived from an EMBL/GenBank/DDBJ whole genome shotgun (WGS) entry which is preliminary data.</text>
</comment>
<evidence type="ECO:0000313" key="2">
    <source>
        <dbReference type="Proteomes" id="UP000176376"/>
    </source>
</evidence>
<name>A0A1F7JNG5_9BACT</name>
<accession>A0A1F7JNG5</accession>
<proteinExistence type="predicted"/>
<dbReference type="EMBL" id="MGAY01000012">
    <property type="protein sequence ID" value="OGK57117.1"/>
    <property type="molecule type" value="Genomic_DNA"/>
</dbReference>
<dbReference type="AlphaFoldDB" id="A0A1F7JNG5"/>
<gene>
    <name evidence="1" type="ORF">A3J15_02515</name>
</gene>
<dbReference type="Proteomes" id="UP000176376">
    <property type="component" value="Unassembled WGS sequence"/>
</dbReference>
<dbReference type="STRING" id="1802074.A3J15_02515"/>
<evidence type="ECO:0000313" key="1">
    <source>
        <dbReference type="EMBL" id="OGK57117.1"/>
    </source>
</evidence>
<protein>
    <submittedName>
        <fullName evidence="1">Uncharacterized protein</fullName>
    </submittedName>
</protein>